<evidence type="ECO:0000256" key="3">
    <source>
        <dbReference type="RuleBase" id="RU361235"/>
    </source>
</evidence>
<keyword evidence="6" id="KW-1185">Reference proteome</keyword>
<dbReference type="EC" id="3.1.1.-" evidence="3"/>
<dbReference type="Gene3D" id="3.40.50.1820">
    <property type="entry name" value="alpha/beta hydrolase"/>
    <property type="match status" value="1"/>
</dbReference>
<comment type="caution">
    <text evidence="5">The sequence shown here is derived from an EMBL/GenBank/DDBJ whole genome shotgun (WGS) entry which is preliminary data.</text>
</comment>
<feature type="domain" description="Carboxylesterase type B" evidence="4">
    <location>
        <begin position="22"/>
        <end position="487"/>
    </location>
</feature>
<evidence type="ECO:0000256" key="2">
    <source>
        <dbReference type="ARBA" id="ARBA00022801"/>
    </source>
</evidence>
<name>A0A9W8P6K6_9AGAR</name>
<sequence length="629" mass="69961">MPVTTNVFEPEVHHMVLETVFRGVEHSLSSPNAPIHQYRGIKYATVPARFRQSKVFASYPPLVDASKFGPICPQVKNMNSFEETLFSLNDDDIPQQVLKQNEFECLNLNITCPGDLTSQARLPVMVWVHGGDDRGHGSSWVYDGGALVGKSILVGKPVILVTFNFRIGLFGFAAGPQLREDGQESVGNYGLRDQRILLEWLHNYITDFGGDPGNITLFGQSSGAFDIVCHLLSTLNETRPLFNRAIIQSAVFDYNIPDIAAAGCQLSRLMSTMHLSTISQLRAIDADQLVKFGRSLRVVDDGVFLRHDWKDFLSPEDSHKNHHHSLNLVVPKALSALRSHSHTPKPIGSASSSSSNSAARSSVFQPLLIGDCASDSMLWSTPISYWTSAAAARRIKAVCQSLSKTNTLFHTYDISPYTADEEIAENILELVNDARIAWPTDCFAQNARREGGGVWRYVFDQEGPWSCIPHHAADLMYLFDNVPLPESSTRSIAGSSIQDTFSGEAEMFPDSFTFEDDDEDIKYSPIVRDDDAMSSEDGGWGVPSVASWSYSRVRDTMQEQWIAFSYGEAPFSEDKVFVFGPEGETGERSQSIFEGRRRRTLWKKAFEPLGMQVVHKMGVELSRGPPLRS</sequence>
<protein>
    <recommendedName>
        <fullName evidence="3">Carboxylic ester hydrolase</fullName>
        <ecNumber evidence="3">3.1.1.-</ecNumber>
    </recommendedName>
</protein>
<evidence type="ECO:0000256" key="1">
    <source>
        <dbReference type="ARBA" id="ARBA00005964"/>
    </source>
</evidence>
<dbReference type="PANTHER" id="PTHR43142:SF5">
    <property type="entry name" value="CARBOXYLIC ESTER HYDROLASE"/>
    <property type="match status" value="1"/>
</dbReference>
<evidence type="ECO:0000313" key="5">
    <source>
        <dbReference type="EMBL" id="KAJ3747989.1"/>
    </source>
</evidence>
<dbReference type="InterPro" id="IPR029058">
    <property type="entry name" value="AB_hydrolase_fold"/>
</dbReference>
<dbReference type="PROSITE" id="PS00122">
    <property type="entry name" value="CARBOXYLESTERASE_B_1"/>
    <property type="match status" value="1"/>
</dbReference>
<evidence type="ECO:0000313" key="6">
    <source>
        <dbReference type="Proteomes" id="UP001142393"/>
    </source>
</evidence>
<dbReference type="PANTHER" id="PTHR43142">
    <property type="entry name" value="CARBOXYLIC ESTER HYDROLASE"/>
    <property type="match status" value="1"/>
</dbReference>
<dbReference type="EMBL" id="JANVFU010000003">
    <property type="protein sequence ID" value="KAJ3747989.1"/>
    <property type="molecule type" value="Genomic_DNA"/>
</dbReference>
<dbReference type="AlphaFoldDB" id="A0A9W8P6K6"/>
<reference evidence="5 6" key="1">
    <citation type="journal article" date="2023" name="Proc. Natl. Acad. Sci. U.S.A.">
        <title>A global phylogenomic analysis of the shiitake genus Lentinula.</title>
        <authorList>
            <person name="Sierra-Patev S."/>
            <person name="Min B."/>
            <person name="Naranjo-Ortiz M."/>
            <person name="Looney B."/>
            <person name="Konkel Z."/>
            <person name="Slot J.C."/>
            <person name="Sakamoto Y."/>
            <person name="Steenwyk J.L."/>
            <person name="Rokas A."/>
            <person name="Carro J."/>
            <person name="Camarero S."/>
            <person name="Ferreira P."/>
            <person name="Molpeceres G."/>
            <person name="Ruiz-Duenas F.J."/>
            <person name="Serrano A."/>
            <person name="Henrissat B."/>
            <person name="Drula E."/>
            <person name="Hughes K.W."/>
            <person name="Mata J.L."/>
            <person name="Ishikawa N.K."/>
            <person name="Vargas-Isla R."/>
            <person name="Ushijima S."/>
            <person name="Smith C.A."/>
            <person name="Donoghue J."/>
            <person name="Ahrendt S."/>
            <person name="Andreopoulos W."/>
            <person name="He G."/>
            <person name="LaButti K."/>
            <person name="Lipzen A."/>
            <person name="Ng V."/>
            <person name="Riley R."/>
            <person name="Sandor L."/>
            <person name="Barry K."/>
            <person name="Martinez A.T."/>
            <person name="Xiao Y."/>
            <person name="Gibbons J.G."/>
            <person name="Terashima K."/>
            <person name="Grigoriev I.V."/>
            <person name="Hibbett D."/>
        </authorList>
    </citation>
    <scope>NUCLEOTIDE SEQUENCE [LARGE SCALE GENOMIC DNA]</scope>
    <source>
        <strain evidence="5 6">TFB7810</strain>
    </source>
</reference>
<dbReference type="InterPro" id="IPR002018">
    <property type="entry name" value="CarbesteraseB"/>
</dbReference>
<dbReference type="InterPro" id="IPR019826">
    <property type="entry name" value="Carboxylesterase_B_AS"/>
</dbReference>
<dbReference type="Pfam" id="PF00135">
    <property type="entry name" value="COesterase"/>
    <property type="match status" value="1"/>
</dbReference>
<comment type="similarity">
    <text evidence="1 3">Belongs to the type-B carboxylesterase/lipase family.</text>
</comment>
<gene>
    <name evidence="5" type="ORF">DFH05DRAFT_1392576</name>
</gene>
<dbReference type="GO" id="GO:0016787">
    <property type="term" value="F:hydrolase activity"/>
    <property type="evidence" value="ECO:0007669"/>
    <property type="project" value="UniProtKB-KW"/>
</dbReference>
<keyword evidence="2 3" id="KW-0378">Hydrolase</keyword>
<organism evidence="5 6">
    <name type="scientific">Lentinula detonsa</name>
    <dbReference type="NCBI Taxonomy" id="2804962"/>
    <lineage>
        <taxon>Eukaryota</taxon>
        <taxon>Fungi</taxon>
        <taxon>Dikarya</taxon>
        <taxon>Basidiomycota</taxon>
        <taxon>Agaricomycotina</taxon>
        <taxon>Agaricomycetes</taxon>
        <taxon>Agaricomycetidae</taxon>
        <taxon>Agaricales</taxon>
        <taxon>Marasmiineae</taxon>
        <taxon>Omphalotaceae</taxon>
        <taxon>Lentinula</taxon>
    </lineage>
</organism>
<accession>A0A9W8P6K6</accession>
<dbReference type="Proteomes" id="UP001142393">
    <property type="component" value="Unassembled WGS sequence"/>
</dbReference>
<proteinExistence type="inferred from homology"/>
<dbReference type="SUPFAM" id="SSF53474">
    <property type="entry name" value="alpha/beta-Hydrolases"/>
    <property type="match status" value="1"/>
</dbReference>
<evidence type="ECO:0000259" key="4">
    <source>
        <dbReference type="Pfam" id="PF00135"/>
    </source>
</evidence>